<gene>
    <name evidence="10" type="ORF">SAMN05660923_00649</name>
</gene>
<keyword evidence="8" id="KW-0472">Membrane</keyword>
<dbReference type="Pfam" id="PF00005">
    <property type="entry name" value="ABC_tran"/>
    <property type="match status" value="1"/>
</dbReference>
<evidence type="ECO:0000313" key="10">
    <source>
        <dbReference type="EMBL" id="SDW39950.1"/>
    </source>
</evidence>
<evidence type="ECO:0000256" key="4">
    <source>
        <dbReference type="ARBA" id="ARBA00022475"/>
    </source>
</evidence>
<dbReference type="PROSITE" id="PS50893">
    <property type="entry name" value="ABC_TRANSPORTER_2"/>
    <property type="match status" value="1"/>
</dbReference>
<dbReference type="GO" id="GO:0016887">
    <property type="term" value="F:ATP hydrolysis activity"/>
    <property type="evidence" value="ECO:0007669"/>
    <property type="project" value="InterPro"/>
</dbReference>
<dbReference type="EMBL" id="FNNG01000002">
    <property type="protein sequence ID" value="SDW39950.1"/>
    <property type="molecule type" value="Genomic_DNA"/>
</dbReference>
<evidence type="ECO:0000313" key="11">
    <source>
        <dbReference type="Proteomes" id="UP000198828"/>
    </source>
</evidence>
<evidence type="ECO:0000256" key="6">
    <source>
        <dbReference type="ARBA" id="ARBA00022840"/>
    </source>
</evidence>
<dbReference type="CDD" id="cd03225">
    <property type="entry name" value="ABC_cobalt_CbiO_domain1"/>
    <property type="match status" value="1"/>
</dbReference>
<keyword evidence="3" id="KW-0813">Transport</keyword>
<dbReference type="PANTHER" id="PTHR43553">
    <property type="entry name" value="HEAVY METAL TRANSPORTER"/>
    <property type="match status" value="1"/>
</dbReference>
<name>A0A1H2T7Y9_9FIRM</name>
<keyword evidence="11" id="KW-1185">Reference proteome</keyword>
<feature type="domain" description="ABC transporter" evidence="9">
    <location>
        <begin position="5"/>
        <end position="225"/>
    </location>
</feature>
<dbReference type="InterPro" id="IPR027417">
    <property type="entry name" value="P-loop_NTPase"/>
</dbReference>
<dbReference type="SMART" id="SM00382">
    <property type="entry name" value="AAA"/>
    <property type="match status" value="1"/>
</dbReference>
<dbReference type="Proteomes" id="UP000198828">
    <property type="component" value="Unassembled WGS sequence"/>
</dbReference>
<dbReference type="InterPro" id="IPR015856">
    <property type="entry name" value="ABC_transpr_CbiO/EcfA_su"/>
</dbReference>
<evidence type="ECO:0000259" key="9">
    <source>
        <dbReference type="PROSITE" id="PS50893"/>
    </source>
</evidence>
<keyword evidence="7" id="KW-1278">Translocase</keyword>
<evidence type="ECO:0000256" key="2">
    <source>
        <dbReference type="ARBA" id="ARBA00005417"/>
    </source>
</evidence>
<dbReference type="Gene3D" id="3.40.50.300">
    <property type="entry name" value="P-loop containing nucleotide triphosphate hydrolases"/>
    <property type="match status" value="1"/>
</dbReference>
<evidence type="ECO:0000256" key="3">
    <source>
        <dbReference type="ARBA" id="ARBA00022448"/>
    </source>
</evidence>
<dbReference type="PROSITE" id="PS00211">
    <property type="entry name" value="ABC_TRANSPORTER_1"/>
    <property type="match status" value="1"/>
</dbReference>
<evidence type="ECO:0000256" key="5">
    <source>
        <dbReference type="ARBA" id="ARBA00022741"/>
    </source>
</evidence>
<dbReference type="InterPro" id="IPR050095">
    <property type="entry name" value="ECF_ABC_transporter_ATP-bd"/>
</dbReference>
<reference evidence="10 11" key="1">
    <citation type="submission" date="2016-10" db="EMBL/GenBank/DDBJ databases">
        <authorList>
            <person name="de Groot N.N."/>
        </authorList>
    </citation>
    <scope>NUCLEOTIDE SEQUENCE [LARGE SCALE GENOMIC DNA]</scope>
    <source>
        <strain evidence="10 11">DSM 23310</strain>
    </source>
</reference>
<evidence type="ECO:0000256" key="7">
    <source>
        <dbReference type="ARBA" id="ARBA00022967"/>
    </source>
</evidence>
<dbReference type="AlphaFoldDB" id="A0A1H2T7Y9"/>
<dbReference type="InterPro" id="IPR003439">
    <property type="entry name" value="ABC_transporter-like_ATP-bd"/>
</dbReference>
<dbReference type="InterPro" id="IPR017871">
    <property type="entry name" value="ABC_transporter-like_CS"/>
</dbReference>
<dbReference type="GO" id="GO:0005524">
    <property type="term" value="F:ATP binding"/>
    <property type="evidence" value="ECO:0007669"/>
    <property type="project" value="UniProtKB-KW"/>
</dbReference>
<accession>A0A1H2T7Y9</accession>
<keyword evidence="5" id="KW-0547">Nucleotide-binding</keyword>
<dbReference type="InterPro" id="IPR003593">
    <property type="entry name" value="AAA+_ATPase"/>
</dbReference>
<dbReference type="OrthoDB" id="9784332at2"/>
<evidence type="ECO:0000256" key="1">
    <source>
        <dbReference type="ARBA" id="ARBA00004202"/>
    </source>
</evidence>
<comment type="similarity">
    <text evidence="2">Belongs to the ABC transporter superfamily.</text>
</comment>
<organism evidence="10 11">
    <name type="scientific">Tepidimicrobium xylanilyticum</name>
    <dbReference type="NCBI Taxonomy" id="1123352"/>
    <lineage>
        <taxon>Bacteria</taxon>
        <taxon>Bacillati</taxon>
        <taxon>Bacillota</taxon>
        <taxon>Tissierellia</taxon>
        <taxon>Tissierellales</taxon>
        <taxon>Tepidimicrobiaceae</taxon>
        <taxon>Tepidimicrobium</taxon>
    </lineage>
</organism>
<proteinExistence type="inferred from homology"/>
<keyword evidence="6 10" id="KW-0067">ATP-binding</keyword>
<dbReference type="PANTHER" id="PTHR43553:SF24">
    <property type="entry name" value="ENERGY-COUPLING FACTOR TRANSPORTER ATP-BINDING PROTEIN ECFA1"/>
    <property type="match status" value="1"/>
</dbReference>
<sequence length="226" mass="25390">MIKPVEVHNLYFKYRIGSDYILKGVDLSLNRGEVLAITGLSGSGKSTLLNIICGIIPHIRKGKIQGEVKLWGKDVKDLKIAQITKKVGIVFQDPDTQLFSPTVEDEIAFGPENLMVERGEIGRRIEKTLKLVQMEEYRCENPNNLSGGQKQLIAIAAVLAMEPELLLFDEITSQVDEEGKGRIKDIISKLKEQGRTIILVDHNRDILELADRLMELKDGKLEVKGW</sequence>
<evidence type="ECO:0000256" key="8">
    <source>
        <dbReference type="ARBA" id="ARBA00023136"/>
    </source>
</evidence>
<dbReference type="GO" id="GO:0042626">
    <property type="term" value="F:ATPase-coupled transmembrane transporter activity"/>
    <property type="evidence" value="ECO:0007669"/>
    <property type="project" value="TreeGrafter"/>
</dbReference>
<keyword evidence="4" id="KW-1003">Cell membrane</keyword>
<dbReference type="GO" id="GO:0043190">
    <property type="term" value="C:ATP-binding cassette (ABC) transporter complex"/>
    <property type="evidence" value="ECO:0007669"/>
    <property type="project" value="TreeGrafter"/>
</dbReference>
<dbReference type="RefSeq" id="WP_093750821.1">
    <property type="nucleotide sequence ID" value="NZ_FNNG01000002.1"/>
</dbReference>
<dbReference type="SUPFAM" id="SSF52540">
    <property type="entry name" value="P-loop containing nucleoside triphosphate hydrolases"/>
    <property type="match status" value="1"/>
</dbReference>
<comment type="subcellular location">
    <subcellularLocation>
        <location evidence="1">Cell membrane</location>
        <topology evidence="1">Peripheral membrane protein</topology>
    </subcellularLocation>
</comment>
<protein>
    <submittedName>
        <fullName evidence="10">Energy-coupling factor transport system ATP-binding protein</fullName>
    </submittedName>
</protein>